<evidence type="ECO:0000256" key="1">
    <source>
        <dbReference type="SAM" id="MobiDB-lite"/>
    </source>
</evidence>
<sequence length="248" mass="28341">MEIFCAIFENSVDHPLPNIDPHQPLSELSRLPREKLERAFRQLKKVMIQSYNARIFFPDPQHQYQQQQYQNDAEFHHSHPHAVVPPLSIMSAPSACSTVVSQRSIPTQNQIAKRLTKLAAAASKQQSQSQQPQNPQQQQQQYYVDYEQQQHPPIAYQYYNHQQLAHSQQLQQQQQQQLSLPSLPLPPTLPSTLPPTNIPMTQSLQPIAATTGNNSYPYYVQPAYQPSYQPTTLQLATTPFTATDVSLF</sequence>
<name>A0A914Y4A2_9BILA</name>
<dbReference type="Proteomes" id="UP000887577">
    <property type="component" value="Unplaced"/>
</dbReference>
<evidence type="ECO:0000313" key="3">
    <source>
        <dbReference type="WBParaSite" id="PSU_v2.g13602.t1"/>
    </source>
</evidence>
<feature type="compositionally biased region" description="Low complexity" evidence="1">
    <location>
        <begin position="167"/>
        <end position="182"/>
    </location>
</feature>
<feature type="region of interest" description="Disordered" evidence="1">
    <location>
        <begin position="122"/>
        <end position="141"/>
    </location>
</feature>
<proteinExistence type="predicted"/>
<dbReference type="WBParaSite" id="PSU_v2.g13602.t1">
    <property type="protein sequence ID" value="PSU_v2.g13602.t1"/>
    <property type="gene ID" value="PSU_v2.g13602"/>
</dbReference>
<organism evidence="2 3">
    <name type="scientific">Panagrolaimus superbus</name>
    <dbReference type="NCBI Taxonomy" id="310955"/>
    <lineage>
        <taxon>Eukaryota</taxon>
        <taxon>Metazoa</taxon>
        <taxon>Ecdysozoa</taxon>
        <taxon>Nematoda</taxon>
        <taxon>Chromadorea</taxon>
        <taxon>Rhabditida</taxon>
        <taxon>Tylenchina</taxon>
        <taxon>Panagrolaimomorpha</taxon>
        <taxon>Panagrolaimoidea</taxon>
        <taxon>Panagrolaimidae</taxon>
        <taxon>Panagrolaimus</taxon>
    </lineage>
</organism>
<accession>A0A914Y4A2</accession>
<dbReference type="AlphaFoldDB" id="A0A914Y4A2"/>
<keyword evidence="2" id="KW-1185">Reference proteome</keyword>
<reference evidence="3" key="1">
    <citation type="submission" date="2022-11" db="UniProtKB">
        <authorList>
            <consortium name="WormBaseParasite"/>
        </authorList>
    </citation>
    <scope>IDENTIFICATION</scope>
</reference>
<feature type="region of interest" description="Disordered" evidence="1">
    <location>
        <begin position="166"/>
        <end position="187"/>
    </location>
</feature>
<protein>
    <submittedName>
        <fullName evidence="3">Uncharacterized protein</fullName>
    </submittedName>
</protein>
<evidence type="ECO:0000313" key="2">
    <source>
        <dbReference type="Proteomes" id="UP000887577"/>
    </source>
</evidence>
<feature type="compositionally biased region" description="Low complexity" evidence="1">
    <location>
        <begin position="125"/>
        <end position="141"/>
    </location>
</feature>